<dbReference type="InterPro" id="IPR051323">
    <property type="entry name" value="AtsK-like"/>
</dbReference>
<dbReference type="AlphaFoldDB" id="A0A2S7K2W5"/>
<keyword evidence="5" id="KW-0408">Iron</keyword>
<dbReference type="Gene3D" id="3.60.130.10">
    <property type="entry name" value="Clavaminate synthase-like"/>
    <property type="match status" value="1"/>
</dbReference>
<dbReference type="GO" id="GO:0046872">
    <property type="term" value="F:metal ion binding"/>
    <property type="evidence" value="ECO:0007669"/>
    <property type="project" value="UniProtKB-KW"/>
</dbReference>
<dbReference type="GO" id="GO:0005737">
    <property type="term" value="C:cytoplasm"/>
    <property type="evidence" value="ECO:0007669"/>
    <property type="project" value="TreeGrafter"/>
</dbReference>
<dbReference type="EMBL" id="PJCH01000011">
    <property type="protein sequence ID" value="PQA86835.1"/>
    <property type="molecule type" value="Genomic_DNA"/>
</dbReference>
<evidence type="ECO:0000256" key="2">
    <source>
        <dbReference type="ARBA" id="ARBA00022723"/>
    </source>
</evidence>
<keyword evidence="2" id="KW-0479">Metal-binding</keyword>
<evidence type="ECO:0000256" key="1">
    <source>
        <dbReference type="ARBA" id="ARBA00005896"/>
    </source>
</evidence>
<keyword evidence="3 7" id="KW-0223">Dioxygenase</keyword>
<comment type="similarity">
    <text evidence="1">Belongs to the TfdA dioxygenase family.</text>
</comment>
<evidence type="ECO:0000256" key="3">
    <source>
        <dbReference type="ARBA" id="ARBA00022964"/>
    </source>
</evidence>
<evidence type="ECO:0000256" key="5">
    <source>
        <dbReference type="ARBA" id="ARBA00023004"/>
    </source>
</evidence>
<dbReference type="InterPro" id="IPR003819">
    <property type="entry name" value="TauD/TfdA-like"/>
</dbReference>
<keyword evidence="4" id="KW-0560">Oxidoreductase</keyword>
<evidence type="ECO:0000313" key="7">
    <source>
        <dbReference type="EMBL" id="PQA86835.1"/>
    </source>
</evidence>
<sequence length="309" mass="34545">MLIHPTGKFDNTARDYKTITAHPLAAAMGAEIRGADFTNMSDDQFAEIEDALFHHKMIYFRDVEWSHDEHEAFSLRFGDWAEDAYTDGIPGHLNIQPLVREADAKGAHIFGSGWHSDGPFLANPPAIALLYGVEIPPFGGDTIWANTVLAYETLSETMKELLAPLRVHMSMKHAFESSMDYGEADDSPVGKLAKLKGLGVNDLPEHVVRKVKGNFHPLIRTHPRSGEKSIYFDPSYTIGFEGMTPPEAEALMGFLTAHLTQPAFTCRLRWAPKTLAVWDNRISIHQAFNDYDGYRRELYRTTIAGEAPA</sequence>
<dbReference type="RefSeq" id="WP_104830952.1">
    <property type="nucleotide sequence ID" value="NZ_PJCH01000011.1"/>
</dbReference>
<dbReference type="SUPFAM" id="SSF51197">
    <property type="entry name" value="Clavaminate synthase-like"/>
    <property type="match status" value="1"/>
</dbReference>
<evidence type="ECO:0000313" key="8">
    <source>
        <dbReference type="Proteomes" id="UP000239504"/>
    </source>
</evidence>
<dbReference type="OrthoDB" id="7209371at2"/>
<gene>
    <name evidence="7" type="ORF">CW354_15255</name>
</gene>
<comment type="caution">
    <text evidence="7">The sequence shown here is derived from an EMBL/GenBank/DDBJ whole genome shotgun (WGS) entry which is preliminary data.</text>
</comment>
<name>A0A2S7K2W5_9PROT</name>
<dbReference type="Proteomes" id="UP000239504">
    <property type="component" value="Unassembled WGS sequence"/>
</dbReference>
<evidence type="ECO:0000256" key="4">
    <source>
        <dbReference type="ARBA" id="ARBA00023002"/>
    </source>
</evidence>
<keyword evidence="8" id="KW-1185">Reference proteome</keyword>
<dbReference type="InterPro" id="IPR042098">
    <property type="entry name" value="TauD-like_sf"/>
</dbReference>
<feature type="domain" description="TauD/TfdA-like" evidence="6">
    <location>
        <begin position="22"/>
        <end position="302"/>
    </location>
</feature>
<dbReference type="PANTHER" id="PTHR30468">
    <property type="entry name" value="ALPHA-KETOGLUTARATE-DEPENDENT SULFONATE DIOXYGENASE"/>
    <property type="match status" value="1"/>
</dbReference>
<accession>A0A2S7K2W5</accession>
<protein>
    <submittedName>
        <fullName evidence="7">Taurine dioxygenase</fullName>
    </submittedName>
</protein>
<evidence type="ECO:0000259" key="6">
    <source>
        <dbReference type="Pfam" id="PF02668"/>
    </source>
</evidence>
<dbReference type="PANTHER" id="PTHR30468:SF1">
    <property type="entry name" value="ALPHA-KETOGLUTARATE-DEPENDENT SULFONATE DIOXYGENASE"/>
    <property type="match status" value="1"/>
</dbReference>
<proteinExistence type="inferred from homology"/>
<dbReference type="Pfam" id="PF02668">
    <property type="entry name" value="TauD"/>
    <property type="match status" value="1"/>
</dbReference>
<dbReference type="GO" id="GO:0016706">
    <property type="term" value="F:2-oxoglutarate-dependent dioxygenase activity"/>
    <property type="evidence" value="ECO:0007669"/>
    <property type="project" value="UniProtKB-ARBA"/>
</dbReference>
<organism evidence="7 8">
    <name type="scientific">Hyphococcus luteus</name>
    <dbReference type="NCBI Taxonomy" id="2058213"/>
    <lineage>
        <taxon>Bacteria</taxon>
        <taxon>Pseudomonadati</taxon>
        <taxon>Pseudomonadota</taxon>
        <taxon>Alphaproteobacteria</taxon>
        <taxon>Parvularculales</taxon>
        <taxon>Parvularculaceae</taxon>
        <taxon>Hyphococcus</taxon>
    </lineage>
</organism>
<reference evidence="7 8" key="1">
    <citation type="submission" date="2017-12" db="EMBL/GenBank/DDBJ databases">
        <authorList>
            <person name="Hurst M.R.H."/>
        </authorList>
    </citation>
    <scope>NUCLEOTIDE SEQUENCE [LARGE SCALE GENOMIC DNA]</scope>
    <source>
        <strain evidence="7 8">SY-3-19</strain>
    </source>
</reference>